<proteinExistence type="predicted"/>
<feature type="transmembrane region" description="Helical" evidence="1">
    <location>
        <begin position="21"/>
        <end position="40"/>
    </location>
</feature>
<keyword evidence="1" id="KW-1133">Transmembrane helix</keyword>
<feature type="transmembrane region" description="Helical" evidence="1">
    <location>
        <begin position="210"/>
        <end position="232"/>
    </location>
</feature>
<gene>
    <name evidence="2" type="ORF">A3J04_01795</name>
</gene>
<accession>A0A1G2H3L0</accession>
<evidence type="ECO:0000313" key="2">
    <source>
        <dbReference type="EMBL" id="OGZ57053.1"/>
    </source>
</evidence>
<evidence type="ECO:0000313" key="3">
    <source>
        <dbReference type="Proteomes" id="UP000177954"/>
    </source>
</evidence>
<sequence length="233" mass="26438">MPIFSTVLSFLSDFLRRFGRVGFAASFVLGSIVLVLVFNSDLFKSQYSFEERVFFVAGILIMTTFFFIRTLFFMGPVKKELYAQFPITTLDIVKSKSANIDFLYLGSENGMRKVAPWSVIYPQFISLTLNRVYYEPSIADLMSTNSTGKVLGVRYKDGKFQFVRLSMYTIVYDAVQFATACVKAGIPVAGQYESMKDMDPLFTPESKKRLIIIVAVGLILYVVGMILLYLYVK</sequence>
<keyword evidence="1" id="KW-0472">Membrane</keyword>
<dbReference type="Proteomes" id="UP000177954">
    <property type="component" value="Unassembled WGS sequence"/>
</dbReference>
<protein>
    <submittedName>
        <fullName evidence="2">Uncharacterized protein</fullName>
    </submittedName>
</protein>
<name>A0A1G2H3L0_9BACT</name>
<dbReference type="EMBL" id="MHNZ01000001">
    <property type="protein sequence ID" value="OGZ57053.1"/>
    <property type="molecule type" value="Genomic_DNA"/>
</dbReference>
<comment type="caution">
    <text evidence="2">The sequence shown here is derived from an EMBL/GenBank/DDBJ whole genome shotgun (WGS) entry which is preliminary data.</text>
</comment>
<organism evidence="2 3">
    <name type="scientific">Candidatus Ryanbacteria bacterium RIFCSPLOWO2_02_FULL_47_14</name>
    <dbReference type="NCBI Taxonomy" id="1802129"/>
    <lineage>
        <taxon>Bacteria</taxon>
        <taxon>Candidatus Ryaniibacteriota</taxon>
    </lineage>
</organism>
<evidence type="ECO:0000256" key="1">
    <source>
        <dbReference type="SAM" id="Phobius"/>
    </source>
</evidence>
<dbReference type="AlphaFoldDB" id="A0A1G2H3L0"/>
<feature type="transmembrane region" description="Helical" evidence="1">
    <location>
        <begin position="52"/>
        <end position="72"/>
    </location>
</feature>
<keyword evidence="1" id="KW-0812">Transmembrane</keyword>
<reference evidence="2 3" key="1">
    <citation type="journal article" date="2016" name="Nat. Commun.">
        <title>Thousands of microbial genomes shed light on interconnected biogeochemical processes in an aquifer system.</title>
        <authorList>
            <person name="Anantharaman K."/>
            <person name="Brown C.T."/>
            <person name="Hug L.A."/>
            <person name="Sharon I."/>
            <person name="Castelle C.J."/>
            <person name="Probst A.J."/>
            <person name="Thomas B.C."/>
            <person name="Singh A."/>
            <person name="Wilkins M.J."/>
            <person name="Karaoz U."/>
            <person name="Brodie E.L."/>
            <person name="Williams K.H."/>
            <person name="Hubbard S.S."/>
            <person name="Banfield J.F."/>
        </authorList>
    </citation>
    <scope>NUCLEOTIDE SEQUENCE [LARGE SCALE GENOMIC DNA]</scope>
</reference>